<comment type="caution">
    <text evidence="3">The sequence shown here is derived from an EMBL/GenBank/DDBJ whole genome shotgun (WGS) entry which is preliminary data.</text>
</comment>
<keyword evidence="4" id="KW-1185">Reference proteome</keyword>
<feature type="transmembrane region" description="Helical" evidence="2">
    <location>
        <begin position="69"/>
        <end position="90"/>
    </location>
</feature>
<keyword evidence="2" id="KW-1133">Transmembrane helix</keyword>
<gene>
    <name evidence="3" type="ORF">GCM10010170_001530</name>
</gene>
<evidence type="ECO:0000256" key="2">
    <source>
        <dbReference type="SAM" id="Phobius"/>
    </source>
</evidence>
<keyword evidence="2" id="KW-0812">Transmembrane</keyword>
<dbReference type="Proteomes" id="UP001501444">
    <property type="component" value="Unassembled WGS sequence"/>
</dbReference>
<organism evidence="3 4">
    <name type="scientific">Dactylosporangium salmoneum</name>
    <dbReference type="NCBI Taxonomy" id="53361"/>
    <lineage>
        <taxon>Bacteria</taxon>
        <taxon>Bacillati</taxon>
        <taxon>Actinomycetota</taxon>
        <taxon>Actinomycetes</taxon>
        <taxon>Micromonosporales</taxon>
        <taxon>Micromonosporaceae</taxon>
        <taxon>Dactylosporangium</taxon>
    </lineage>
</organism>
<evidence type="ECO:0000313" key="3">
    <source>
        <dbReference type="EMBL" id="GAA2326592.1"/>
    </source>
</evidence>
<feature type="transmembrane region" description="Helical" evidence="2">
    <location>
        <begin position="102"/>
        <end position="124"/>
    </location>
</feature>
<dbReference type="EMBL" id="BAAARV010000003">
    <property type="protein sequence ID" value="GAA2326592.1"/>
    <property type="molecule type" value="Genomic_DNA"/>
</dbReference>
<reference evidence="4" key="1">
    <citation type="journal article" date="2019" name="Int. J. Syst. Evol. Microbiol.">
        <title>The Global Catalogue of Microorganisms (GCM) 10K type strain sequencing project: providing services to taxonomists for standard genome sequencing and annotation.</title>
        <authorList>
            <consortium name="The Broad Institute Genomics Platform"/>
            <consortium name="The Broad Institute Genome Sequencing Center for Infectious Disease"/>
            <person name="Wu L."/>
            <person name="Ma J."/>
        </authorList>
    </citation>
    <scope>NUCLEOTIDE SEQUENCE [LARGE SCALE GENOMIC DNA]</scope>
    <source>
        <strain evidence="4">JCM 3272</strain>
    </source>
</reference>
<accession>A0ABP5S9B2</accession>
<sequence length="321" mass="32316">MTIDPVRPARPRQVTVAAWLQLAVVALFLGGVGLVIAYVVHLDHVISSVAARMPSADPDEVASLRSGNYVGLLVVGVPLLLAAIWFAATLWPVRRGSNVGRILVFVGGGGILLLGLTQVCGGFVPFGLIDILIGDGAIIDDPGPVEGGRSFAEEVYGRGDTFGDAAAAGGAVGALLVFGLMLAVVLLLALPPANQYFVPRAALPAGLPMMQFAGYAGVPVAHPAGVPVAHPAGVPVAHPVGAPVVFPAGAPAGFHGAPWPYMICPDPSAHFPAVPASPPASAEAAGPDPSAQSSSESADPSVVDAREDAGPGESSEQGQAR</sequence>
<feature type="region of interest" description="Disordered" evidence="1">
    <location>
        <begin position="273"/>
        <end position="321"/>
    </location>
</feature>
<name>A0ABP5S9B2_9ACTN</name>
<feature type="transmembrane region" description="Helical" evidence="2">
    <location>
        <begin position="165"/>
        <end position="190"/>
    </location>
</feature>
<evidence type="ECO:0000256" key="1">
    <source>
        <dbReference type="SAM" id="MobiDB-lite"/>
    </source>
</evidence>
<proteinExistence type="predicted"/>
<feature type="transmembrane region" description="Helical" evidence="2">
    <location>
        <begin position="16"/>
        <end position="40"/>
    </location>
</feature>
<feature type="compositionally biased region" description="Low complexity" evidence="1">
    <location>
        <begin position="273"/>
        <end position="303"/>
    </location>
</feature>
<dbReference type="RefSeq" id="WP_344610196.1">
    <property type="nucleotide sequence ID" value="NZ_BAAARV010000003.1"/>
</dbReference>
<keyword evidence="2" id="KW-0472">Membrane</keyword>
<protein>
    <submittedName>
        <fullName evidence="3">Uncharacterized protein</fullName>
    </submittedName>
</protein>
<evidence type="ECO:0000313" key="4">
    <source>
        <dbReference type="Proteomes" id="UP001501444"/>
    </source>
</evidence>